<dbReference type="EMBL" id="BKCJ011879911">
    <property type="protein sequence ID" value="GFD60594.1"/>
    <property type="molecule type" value="Genomic_DNA"/>
</dbReference>
<feature type="non-terminal residue" evidence="1">
    <location>
        <position position="80"/>
    </location>
</feature>
<gene>
    <name evidence="1" type="ORF">Tci_932563</name>
</gene>
<organism evidence="1">
    <name type="scientific">Tanacetum cinerariifolium</name>
    <name type="common">Dalmatian daisy</name>
    <name type="synonym">Chrysanthemum cinerariifolium</name>
    <dbReference type="NCBI Taxonomy" id="118510"/>
    <lineage>
        <taxon>Eukaryota</taxon>
        <taxon>Viridiplantae</taxon>
        <taxon>Streptophyta</taxon>
        <taxon>Embryophyta</taxon>
        <taxon>Tracheophyta</taxon>
        <taxon>Spermatophyta</taxon>
        <taxon>Magnoliopsida</taxon>
        <taxon>eudicotyledons</taxon>
        <taxon>Gunneridae</taxon>
        <taxon>Pentapetalae</taxon>
        <taxon>asterids</taxon>
        <taxon>campanulids</taxon>
        <taxon>Asterales</taxon>
        <taxon>Asteraceae</taxon>
        <taxon>Asteroideae</taxon>
        <taxon>Anthemideae</taxon>
        <taxon>Anthemidinae</taxon>
        <taxon>Tanacetum</taxon>
    </lineage>
</organism>
<accession>A0A699XXR1</accession>
<evidence type="ECO:0000313" key="1">
    <source>
        <dbReference type="EMBL" id="GFD60594.1"/>
    </source>
</evidence>
<protein>
    <submittedName>
        <fullName evidence="1">Uncharacterized protein</fullName>
    </submittedName>
</protein>
<proteinExistence type="predicted"/>
<sequence length="80" mass="9079">ARDPRRLRHICHCADDVSAEAEPHRESQPLCRHEGPINKRTQDSGCVPEMRDNCAVSAERTARSVACWCCRAPPVYRRPP</sequence>
<comment type="caution">
    <text evidence="1">The sequence shown here is derived from an EMBL/GenBank/DDBJ whole genome shotgun (WGS) entry which is preliminary data.</text>
</comment>
<reference evidence="1" key="1">
    <citation type="journal article" date="2019" name="Sci. Rep.">
        <title>Draft genome of Tanacetum cinerariifolium, the natural source of mosquito coil.</title>
        <authorList>
            <person name="Yamashiro T."/>
            <person name="Shiraishi A."/>
            <person name="Satake H."/>
            <person name="Nakayama K."/>
        </authorList>
    </citation>
    <scope>NUCLEOTIDE SEQUENCE</scope>
</reference>
<dbReference type="AlphaFoldDB" id="A0A699XXR1"/>
<name>A0A699XXR1_TANCI</name>
<feature type="non-terminal residue" evidence="1">
    <location>
        <position position="1"/>
    </location>
</feature>